<comment type="similarity">
    <text evidence="1">Belongs to the antirestriction protein family.</text>
</comment>
<sequence>MVKGWPLAVQTETGEFTCVLSGESRINTPELRLIVPDENRMRYITELFFTPLGESMVMNWLSQHSDYDGGYWNYFVIPEGAEGKIAPHTHARLETTGYMAPDFDGTYKMCVPGNYFEADVSADAAGIIATLMILNVLSWKASEMGEKYARTCQLLVERQDALKDFISIIKHPEAHLIYRAID</sequence>
<accession>A0ABY3NYA8</accession>
<organism evidence="2 3">
    <name type="scientific">Lelliottia nimipressuralis</name>
    <dbReference type="NCBI Taxonomy" id="69220"/>
    <lineage>
        <taxon>Bacteria</taxon>
        <taxon>Pseudomonadati</taxon>
        <taxon>Pseudomonadota</taxon>
        <taxon>Gammaproteobacteria</taxon>
        <taxon>Enterobacterales</taxon>
        <taxon>Enterobacteriaceae</taxon>
        <taxon>Lelliottia</taxon>
    </lineage>
</organism>
<dbReference type="InterPro" id="IPR004914">
    <property type="entry name" value="Antirestrict"/>
</dbReference>
<reference evidence="2 3" key="1">
    <citation type="submission" date="2019-08" db="EMBL/GenBank/DDBJ databases">
        <title>The draft genome of Lelliottia nimipressuralis strain CICC 24156.</title>
        <authorList>
            <person name="Wu W."/>
            <person name="Feng Y."/>
            <person name="Zong Z."/>
        </authorList>
    </citation>
    <scope>NUCLEOTIDE SEQUENCE [LARGE SCALE GENOMIC DNA]</scope>
    <source>
        <strain evidence="2 3">CICC 24156</strain>
    </source>
</reference>
<evidence type="ECO:0000256" key="1">
    <source>
        <dbReference type="ARBA" id="ARBA00008618"/>
    </source>
</evidence>
<protein>
    <submittedName>
        <fullName evidence="2">Antirestriction protein</fullName>
    </submittedName>
</protein>
<evidence type="ECO:0000313" key="3">
    <source>
        <dbReference type="Proteomes" id="UP000323910"/>
    </source>
</evidence>
<evidence type="ECO:0000313" key="2">
    <source>
        <dbReference type="EMBL" id="TYT29277.1"/>
    </source>
</evidence>
<dbReference type="EMBL" id="VTFR01000014">
    <property type="protein sequence ID" value="TYT29277.1"/>
    <property type="molecule type" value="Genomic_DNA"/>
</dbReference>
<keyword evidence="3" id="KW-1185">Reference proteome</keyword>
<comment type="caution">
    <text evidence="2">The sequence shown here is derived from an EMBL/GenBank/DDBJ whole genome shotgun (WGS) entry which is preliminary data.</text>
</comment>
<dbReference type="InterPro" id="IPR042297">
    <property type="entry name" value="Antirestriction_sf"/>
</dbReference>
<dbReference type="Proteomes" id="UP000323910">
    <property type="component" value="Unassembled WGS sequence"/>
</dbReference>
<name>A0ABY3NYA8_9ENTR</name>
<dbReference type="Pfam" id="PF03230">
    <property type="entry name" value="Antirestrict"/>
    <property type="match status" value="1"/>
</dbReference>
<dbReference type="Gene3D" id="3.30.70.3580">
    <property type="entry name" value="Antirestriction protein"/>
    <property type="match status" value="1"/>
</dbReference>
<gene>
    <name evidence="2" type="ORF">FZO59_20755</name>
</gene>
<proteinExistence type="inferred from homology"/>